<dbReference type="Proteomes" id="UP000032614">
    <property type="component" value="Chromosome 1"/>
</dbReference>
<name>A0AAU8T0N8_9BURK</name>
<gene>
    <name evidence="2" type="ORF">OI25_1904</name>
</gene>
<feature type="transmembrane region" description="Helical" evidence="1">
    <location>
        <begin position="6"/>
        <end position="26"/>
    </location>
</feature>
<keyword evidence="1" id="KW-1133">Transmembrane helix</keyword>
<accession>A0AAU8T0N8</accession>
<evidence type="ECO:0000256" key="1">
    <source>
        <dbReference type="SAM" id="Phobius"/>
    </source>
</evidence>
<reference evidence="2 3" key="1">
    <citation type="journal article" date="2015" name="Genome Announc.">
        <title>Complete genome sequences for 59 burkholderia isolates, both pathogenic and near neighbor.</title>
        <authorList>
            <person name="Johnson S.L."/>
            <person name="Bishop-Lilly K.A."/>
            <person name="Ladner J.T."/>
            <person name="Daligault H.E."/>
            <person name="Davenport K.W."/>
            <person name="Jaissle J."/>
            <person name="Frey K.G."/>
            <person name="Koroleva G.I."/>
            <person name="Bruce D.C."/>
            <person name="Coyne S.R."/>
            <person name="Broomall S.M."/>
            <person name="Li P.E."/>
            <person name="Teshima H."/>
            <person name="Gibbons H.S."/>
            <person name="Palacios G.F."/>
            <person name="Rosenzweig C.N."/>
            <person name="Redden C.L."/>
            <person name="Xu Y."/>
            <person name="Minogue T.D."/>
            <person name="Chain P.S."/>
        </authorList>
    </citation>
    <scope>NUCLEOTIDE SEQUENCE [LARGE SCALE GENOMIC DNA]</scope>
    <source>
        <strain evidence="2 3">ATCC BAA-463</strain>
    </source>
</reference>
<dbReference type="RefSeq" id="WP_046567640.1">
    <property type="nucleotide sequence ID" value="NZ_CP010026.1"/>
</dbReference>
<keyword evidence="1" id="KW-0472">Membrane</keyword>
<protein>
    <submittedName>
        <fullName evidence="2">Uncharacterized protein</fullName>
    </submittedName>
</protein>
<dbReference type="AlphaFoldDB" id="A0AAU8T0N8"/>
<dbReference type="GeneID" id="66515876"/>
<evidence type="ECO:0000313" key="3">
    <source>
        <dbReference type="Proteomes" id="UP000032614"/>
    </source>
</evidence>
<organism evidence="2 3">
    <name type="scientific">Paraburkholderia fungorum</name>
    <dbReference type="NCBI Taxonomy" id="134537"/>
    <lineage>
        <taxon>Bacteria</taxon>
        <taxon>Pseudomonadati</taxon>
        <taxon>Pseudomonadota</taxon>
        <taxon>Betaproteobacteria</taxon>
        <taxon>Burkholderiales</taxon>
        <taxon>Burkholderiaceae</taxon>
        <taxon>Paraburkholderia</taxon>
    </lineage>
</organism>
<dbReference type="EMBL" id="CP010026">
    <property type="protein sequence ID" value="AJZ59926.1"/>
    <property type="molecule type" value="Genomic_DNA"/>
</dbReference>
<proteinExistence type="predicted"/>
<sequence>MLDTIITALVSSGLTVAIAALIGWLIRNALLESVRGRIKLGNDKRLEELKAELTSELEVLKADRVRDTALLGLVHKSVSDSLSHAQEARVSAISDLWNALLTIRSSMPPIFFMLDCVTEDEYAGYLARDKVRQYELPNKDDTKFLSAEPFKSIEKQRLFFGEYLWSVYNAFMVIHVRAIFILLKEVGDGKSKPWYLDEPCRGVVKSLLTPDEFARFESMQIGQMAFIRAHIERKFLAHATRVLNGEENSAEAMRLAAQINAGIAAMPSASPL</sequence>
<evidence type="ECO:0000313" key="2">
    <source>
        <dbReference type="EMBL" id="AJZ59926.1"/>
    </source>
</evidence>
<keyword evidence="1" id="KW-0812">Transmembrane</keyword>
<dbReference type="KEGG" id="bfn:OI25_1904"/>
<feature type="transmembrane region" description="Helical" evidence="1">
    <location>
        <begin position="163"/>
        <end position="183"/>
    </location>
</feature>